<gene>
    <name evidence="2" type="ORF">KOF27_22575</name>
</gene>
<organism evidence="2 3">
    <name type="scientific">Providencia rettgeri</name>
    <dbReference type="NCBI Taxonomy" id="587"/>
    <lineage>
        <taxon>Bacteria</taxon>
        <taxon>Pseudomonadati</taxon>
        <taxon>Pseudomonadota</taxon>
        <taxon>Gammaproteobacteria</taxon>
        <taxon>Enterobacterales</taxon>
        <taxon>Morganellaceae</taxon>
        <taxon>Providencia</taxon>
    </lineage>
</organism>
<keyword evidence="2" id="KW-0614">Plasmid</keyword>
<feature type="transmembrane region" description="Helical" evidence="1">
    <location>
        <begin position="91"/>
        <end position="107"/>
    </location>
</feature>
<evidence type="ECO:0008006" key="4">
    <source>
        <dbReference type="Google" id="ProtNLM"/>
    </source>
</evidence>
<protein>
    <recommendedName>
        <fullName evidence="4">Conjugal transfer protein TrbF</fullName>
    </recommendedName>
</protein>
<accession>A0AAJ6K5X8</accession>
<dbReference type="Proteomes" id="UP000682358">
    <property type="component" value="Plasmid p15628B_125"/>
</dbReference>
<keyword evidence="1" id="KW-0472">Membrane</keyword>
<evidence type="ECO:0000256" key="1">
    <source>
        <dbReference type="SAM" id="Phobius"/>
    </source>
</evidence>
<sequence>MEQVHSDTVNTMKMEEGVTQSLGLKSKLTQKLNVSTRHLKVINHHFYRSFLHLMGYIAAGAGLWILMHWQFGMVFPGNVDVPNERLRFKDIWNAAMYIVPYCFWGMATKHAAIMIITGLDICISEFELFRLKKKLAK</sequence>
<proteinExistence type="predicted"/>
<feature type="transmembrane region" description="Helical" evidence="1">
    <location>
        <begin position="50"/>
        <end position="71"/>
    </location>
</feature>
<dbReference type="AlphaFoldDB" id="A0AAJ6K5X8"/>
<dbReference type="RefSeq" id="WP_283658102.1">
    <property type="nucleotide sequence ID" value="NZ_CP123372.1"/>
</dbReference>
<evidence type="ECO:0000313" key="3">
    <source>
        <dbReference type="Proteomes" id="UP000682358"/>
    </source>
</evidence>
<name>A0AAJ6K5X8_PRORE</name>
<keyword evidence="1" id="KW-0812">Transmembrane</keyword>
<dbReference type="EMBL" id="CP123374">
    <property type="protein sequence ID" value="WHT96061.1"/>
    <property type="molecule type" value="Genomic_DNA"/>
</dbReference>
<keyword evidence="1" id="KW-1133">Transmembrane helix</keyword>
<reference evidence="2" key="1">
    <citation type="submission" date="2023-04" db="EMBL/GenBank/DDBJ databases">
        <title>Co-integrate Col3M blaNDM-1-harbouring plasmids in clinical Providencia rettgeri isolates from Argentina.</title>
        <authorList>
            <person name="de Belder D."/>
            <person name="Martino F."/>
            <person name="Tijet N."/>
            <person name="Melano R.G."/>
            <person name="Faccone D."/>
            <person name="de Mendieta J.M."/>
            <person name="Rapoport M."/>
            <person name="Albornoz E."/>
            <person name="Petroni A."/>
            <person name="Tuduri E."/>
            <person name="Derdoy L."/>
            <person name="Cogut S."/>
            <person name="Errecalde L."/>
            <person name="Pasteran F."/>
            <person name="Corso A."/>
            <person name="Gomez S.A."/>
        </authorList>
    </citation>
    <scope>NUCLEOTIDE SEQUENCE</scope>
    <source>
        <strain evidence="2">PreM15628</strain>
        <plasmid evidence="2">p15628B_125</plasmid>
    </source>
</reference>
<evidence type="ECO:0000313" key="2">
    <source>
        <dbReference type="EMBL" id="WHT96061.1"/>
    </source>
</evidence>
<geneLocation type="plasmid" evidence="2 3">
    <name>p15628B_125</name>
</geneLocation>